<accession>A0AAD5VNM9</accession>
<reference evidence="2" key="1">
    <citation type="submission" date="2022-07" db="EMBL/GenBank/DDBJ databases">
        <title>Genome Sequence of Leucocoprinus birnbaumii.</title>
        <authorList>
            <person name="Buettner E."/>
        </authorList>
    </citation>
    <scope>NUCLEOTIDE SEQUENCE</scope>
    <source>
        <strain evidence="2">VT141</strain>
    </source>
</reference>
<proteinExistence type="predicted"/>
<dbReference type="GO" id="GO:0003746">
    <property type="term" value="F:translation elongation factor activity"/>
    <property type="evidence" value="ECO:0007669"/>
    <property type="project" value="TreeGrafter"/>
</dbReference>
<feature type="compositionally biased region" description="Acidic residues" evidence="1">
    <location>
        <begin position="252"/>
        <end position="268"/>
    </location>
</feature>
<feature type="compositionally biased region" description="Polar residues" evidence="1">
    <location>
        <begin position="332"/>
        <end position="346"/>
    </location>
</feature>
<dbReference type="EMBL" id="JANIEX010000582">
    <property type="protein sequence ID" value="KAJ3565312.1"/>
    <property type="molecule type" value="Genomic_DNA"/>
</dbReference>
<name>A0AAD5VNM9_9AGAR</name>
<keyword evidence="3" id="KW-1185">Reference proteome</keyword>
<feature type="compositionally biased region" description="Basic residues" evidence="1">
    <location>
        <begin position="314"/>
        <end position="331"/>
    </location>
</feature>
<feature type="compositionally biased region" description="Low complexity" evidence="1">
    <location>
        <begin position="18"/>
        <end position="35"/>
    </location>
</feature>
<feature type="compositionally biased region" description="Acidic residues" evidence="1">
    <location>
        <begin position="207"/>
        <end position="219"/>
    </location>
</feature>
<protein>
    <recommendedName>
        <fullName evidence="4">GTP binding protein 2</fullName>
    </recommendedName>
</protein>
<dbReference type="AlphaFoldDB" id="A0AAD5VNM9"/>
<organism evidence="2 3">
    <name type="scientific">Leucocoprinus birnbaumii</name>
    <dbReference type="NCBI Taxonomy" id="56174"/>
    <lineage>
        <taxon>Eukaryota</taxon>
        <taxon>Fungi</taxon>
        <taxon>Dikarya</taxon>
        <taxon>Basidiomycota</taxon>
        <taxon>Agaricomycotina</taxon>
        <taxon>Agaricomycetes</taxon>
        <taxon>Agaricomycetidae</taxon>
        <taxon>Agaricales</taxon>
        <taxon>Agaricineae</taxon>
        <taxon>Agaricaceae</taxon>
        <taxon>Leucocoprinus</taxon>
    </lineage>
</organism>
<gene>
    <name evidence="2" type="ORF">NP233_g7708</name>
</gene>
<comment type="caution">
    <text evidence="2">The sequence shown here is derived from an EMBL/GenBank/DDBJ whole genome shotgun (WGS) entry which is preliminary data.</text>
</comment>
<feature type="region of interest" description="Disordered" evidence="1">
    <location>
        <begin position="1"/>
        <end position="37"/>
    </location>
</feature>
<dbReference type="PANTHER" id="PTHR43721">
    <property type="entry name" value="ELONGATION FACTOR TU-RELATED"/>
    <property type="match status" value="1"/>
</dbReference>
<feature type="region of interest" description="Disordered" evidence="1">
    <location>
        <begin position="297"/>
        <end position="361"/>
    </location>
</feature>
<evidence type="ECO:0000256" key="1">
    <source>
        <dbReference type="SAM" id="MobiDB-lite"/>
    </source>
</evidence>
<evidence type="ECO:0008006" key="4">
    <source>
        <dbReference type="Google" id="ProtNLM"/>
    </source>
</evidence>
<sequence>MFGEYDSESPRVPSPWDSLISSPGSLSPSKLSSQLNGNLSTETLSTSISPRHLSPSPLLLPRLVPENDLGNVEYKLQLLNPSPARFARLVTQLKWRLLEGGGQAYYELGVADSGDLVGLGREDLESSLDTLEMMAGEIGASVIVVKEIEVPEELATRYEEDARNTGQLNSWGDARGKRSRRRDRVMISSSPDDGDSMTTSTRTNTETEGDSGDGDGDYEDLQMTVTLKKPTANLDPMTDLTEAMAIFSMDSELDSDSAEGADASELDEDKFSLPPQQYAIDLEISSVYKPRPMRKRFHHIHPGHHHPNGQGRSGGKRGKKIKDKPAIHHSQKTNAANDGSAPNNKALTRRQARDRRREEKKQTLLAMAARGVVDTPNGDLPSTNGTIYVSHSISDGRVEDVQAEAETLGEELEDLHAGIGSVVSMPGVPEPASEPPDSLDSDTAAMAGMRTVLMVDFNGVDNGGHDVEDEDVDEILVASMAATPKVEGAGEVRTDMRLIVEVLVVRKMSLEEGFLDFEGFSFV</sequence>
<feature type="region of interest" description="Disordered" evidence="1">
    <location>
        <begin position="252"/>
        <end position="272"/>
    </location>
</feature>
<evidence type="ECO:0000313" key="2">
    <source>
        <dbReference type="EMBL" id="KAJ3565312.1"/>
    </source>
</evidence>
<feature type="compositionally biased region" description="Basic residues" evidence="1">
    <location>
        <begin position="297"/>
        <end position="307"/>
    </location>
</feature>
<dbReference type="PANTHER" id="PTHR43721:SF9">
    <property type="entry name" value="GTP-BINDING PROTEIN 1"/>
    <property type="match status" value="1"/>
</dbReference>
<evidence type="ECO:0000313" key="3">
    <source>
        <dbReference type="Proteomes" id="UP001213000"/>
    </source>
</evidence>
<feature type="region of interest" description="Disordered" evidence="1">
    <location>
        <begin position="159"/>
        <end position="219"/>
    </location>
</feature>
<dbReference type="Proteomes" id="UP001213000">
    <property type="component" value="Unassembled WGS sequence"/>
</dbReference>
<dbReference type="InterPro" id="IPR050055">
    <property type="entry name" value="EF-Tu_GTPase"/>
</dbReference>